<evidence type="ECO:0000313" key="3">
    <source>
        <dbReference type="Proteomes" id="UP000630353"/>
    </source>
</evidence>
<proteinExistence type="predicted"/>
<gene>
    <name evidence="2" type="ORF">GCM10017083_24870</name>
</gene>
<reference evidence="2" key="1">
    <citation type="journal article" date="2014" name="Int. J. Syst. Evol. Microbiol.">
        <title>Complete genome sequence of Corynebacterium casei LMG S-19264T (=DSM 44701T), isolated from a smear-ripened cheese.</title>
        <authorList>
            <consortium name="US DOE Joint Genome Institute (JGI-PGF)"/>
            <person name="Walter F."/>
            <person name="Albersmeier A."/>
            <person name="Kalinowski J."/>
            <person name="Ruckert C."/>
        </authorList>
    </citation>
    <scope>NUCLEOTIDE SEQUENCE</scope>
    <source>
        <strain evidence="2">KCTC 42651</strain>
    </source>
</reference>
<dbReference type="RefSeq" id="WP_189989941.1">
    <property type="nucleotide sequence ID" value="NZ_BMZS01000005.1"/>
</dbReference>
<evidence type="ECO:0000313" key="2">
    <source>
        <dbReference type="EMBL" id="GHD50972.1"/>
    </source>
</evidence>
<dbReference type="AlphaFoldDB" id="A0A918XS16"/>
<evidence type="ECO:0000256" key="1">
    <source>
        <dbReference type="SAM" id="MobiDB-lite"/>
    </source>
</evidence>
<feature type="region of interest" description="Disordered" evidence="1">
    <location>
        <begin position="1"/>
        <end position="24"/>
    </location>
</feature>
<sequence length="75" mass="7874">MPEHKADPAMPEPGPAELPPVPEPVDAFARMTTPLAELLLTAVARQQDFQLRAQEHAAGAVERLLAGRPGGADGP</sequence>
<organism evidence="2 3">
    <name type="scientific">Thalassobaculum fulvum</name>
    <dbReference type="NCBI Taxonomy" id="1633335"/>
    <lineage>
        <taxon>Bacteria</taxon>
        <taxon>Pseudomonadati</taxon>
        <taxon>Pseudomonadota</taxon>
        <taxon>Alphaproteobacteria</taxon>
        <taxon>Rhodospirillales</taxon>
        <taxon>Thalassobaculaceae</taxon>
        <taxon>Thalassobaculum</taxon>
    </lineage>
</organism>
<comment type="caution">
    <text evidence="2">The sequence shown here is derived from an EMBL/GenBank/DDBJ whole genome shotgun (WGS) entry which is preliminary data.</text>
</comment>
<accession>A0A918XS16</accession>
<protein>
    <submittedName>
        <fullName evidence="2">Uncharacterized protein</fullName>
    </submittedName>
</protein>
<name>A0A918XS16_9PROT</name>
<keyword evidence="3" id="KW-1185">Reference proteome</keyword>
<dbReference type="Proteomes" id="UP000630353">
    <property type="component" value="Unassembled WGS sequence"/>
</dbReference>
<dbReference type="EMBL" id="BMZS01000005">
    <property type="protein sequence ID" value="GHD50972.1"/>
    <property type="molecule type" value="Genomic_DNA"/>
</dbReference>
<reference evidence="2" key="2">
    <citation type="submission" date="2020-09" db="EMBL/GenBank/DDBJ databases">
        <authorList>
            <person name="Sun Q."/>
            <person name="Kim S."/>
        </authorList>
    </citation>
    <scope>NUCLEOTIDE SEQUENCE</scope>
    <source>
        <strain evidence="2">KCTC 42651</strain>
    </source>
</reference>
<feature type="compositionally biased region" description="Pro residues" evidence="1">
    <location>
        <begin position="10"/>
        <end position="23"/>
    </location>
</feature>